<evidence type="ECO:0000259" key="8">
    <source>
        <dbReference type="PROSITE" id="PS50940"/>
    </source>
</evidence>
<dbReference type="InterPro" id="IPR051940">
    <property type="entry name" value="Chitin_bind-dev_reg"/>
</dbReference>
<feature type="domain" description="Chitin-binding type-2" evidence="8">
    <location>
        <begin position="182"/>
        <end position="238"/>
    </location>
</feature>
<proteinExistence type="predicted"/>
<accession>A0ABR0A439</accession>
<feature type="domain" description="Chitin-binding type-2" evidence="8">
    <location>
        <begin position="125"/>
        <end position="181"/>
    </location>
</feature>
<dbReference type="InterPro" id="IPR036508">
    <property type="entry name" value="Chitin-bd_dom_sf"/>
</dbReference>
<dbReference type="SMART" id="SM00494">
    <property type="entry name" value="ChtBD2"/>
    <property type="match status" value="4"/>
</dbReference>
<evidence type="ECO:0000313" key="9">
    <source>
        <dbReference type="EMBL" id="KAK4019903.1"/>
    </source>
</evidence>
<dbReference type="Proteomes" id="UP001234178">
    <property type="component" value="Unassembled WGS sequence"/>
</dbReference>
<evidence type="ECO:0000313" key="10">
    <source>
        <dbReference type="Proteomes" id="UP001234178"/>
    </source>
</evidence>
<protein>
    <recommendedName>
        <fullName evidence="8">Chitin-binding type-2 domain-containing protein</fullName>
    </recommendedName>
</protein>
<keyword evidence="4" id="KW-1015">Disulfide bond</keyword>
<dbReference type="InterPro" id="IPR002557">
    <property type="entry name" value="Chitin-bd_dom"/>
</dbReference>
<organism evidence="9 10">
    <name type="scientific">Daphnia magna</name>
    <dbReference type="NCBI Taxonomy" id="35525"/>
    <lineage>
        <taxon>Eukaryota</taxon>
        <taxon>Metazoa</taxon>
        <taxon>Ecdysozoa</taxon>
        <taxon>Arthropoda</taxon>
        <taxon>Crustacea</taxon>
        <taxon>Branchiopoda</taxon>
        <taxon>Diplostraca</taxon>
        <taxon>Cladocera</taxon>
        <taxon>Anomopoda</taxon>
        <taxon>Daphniidae</taxon>
        <taxon>Daphnia</taxon>
    </lineage>
</organism>
<gene>
    <name evidence="9" type="ORF">OUZ56_001904</name>
</gene>
<feature type="signal peptide" evidence="7">
    <location>
        <begin position="1"/>
        <end position="18"/>
    </location>
</feature>
<keyword evidence="2 7" id="KW-0732">Signal</keyword>
<name>A0ABR0A439_9CRUS</name>
<keyword evidence="3" id="KW-0677">Repeat</keyword>
<keyword evidence="1" id="KW-0147">Chitin-binding</keyword>
<evidence type="ECO:0000256" key="1">
    <source>
        <dbReference type="ARBA" id="ARBA00022669"/>
    </source>
</evidence>
<feature type="chain" id="PRO_5045475843" description="Chitin-binding type-2 domain-containing protein" evidence="7">
    <location>
        <begin position="19"/>
        <end position="293"/>
    </location>
</feature>
<dbReference type="PANTHER" id="PTHR23301">
    <property type="entry name" value="CHITIN BINDING PERITROPHIN-A"/>
    <property type="match status" value="1"/>
</dbReference>
<dbReference type="PANTHER" id="PTHR23301:SF0">
    <property type="entry name" value="CHITIN-BINDING TYPE-2 DOMAIN-CONTAINING PROTEIN-RELATED"/>
    <property type="match status" value="1"/>
</dbReference>
<keyword evidence="5" id="KW-0325">Glycoprotein</keyword>
<feature type="domain" description="Chitin-binding type-2" evidence="8">
    <location>
        <begin position="44"/>
        <end position="100"/>
    </location>
</feature>
<feature type="region of interest" description="Disordered" evidence="6">
    <location>
        <begin position="102"/>
        <end position="122"/>
    </location>
</feature>
<dbReference type="PROSITE" id="PS50940">
    <property type="entry name" value="CHIT_BIND_II"/>
    <property type="match status" value="4"/>
</dbReference>
<evidence type="ECO:0000256" key="6">
    <source>
        <dbReference type="SAM" id="MobiDB-lite"/>
    </source>
</evidence>
<feature type="domain" description="Chitin-binding type-2" evidence="8">
    <location>
        <begin position="239"/>
        <end position="293"/>
    </location>
</feature>
<evidence type="ECO:0000256" key="4">
    <source>
        <dbReference type="ARBA" id="ARBA00023157"/>
    </source>
</evidence>
<evidence type="ECO:0000256" key="5">
    <source>
        <dbReference type="ARBA" id="ARBA00023180"/>
    </source>
</evidence>
<keyword evidence="10" id="KW-1185">Reference proteome</keyword>
<feature type="compositionally biased region" description="Low complexity" evidence="6">
    <location>
        <begin position="103"/>
        <end position="121"/>
    </location>
</feature>
<evidence type="ECO:0000256" key="3">
    <source>
        <dbReference type="ARBA" id="ARBA00022737"/>
    </source>
</evidence>
<dbReference type="Gene3D" id="2.170.140.10">
    <property type="entry name" value="Chitin binding domain"/>
    <property type="match status" value="4"/>
</dbReference>
<evidence type="ECO:0000256" key="2">
    <source>
        <dbReference type="ARBA" id="ARBA00022729"/>
    </source>
</evidence>
<sequence length="293" mass="31155">MEKYALIALLLVFSLVQAGNCAVGSRLEHDLSPLSAFRQKQNREFNCPPEDGFYGIPGECSSSYYACVGGTAILQQCSGTEVFDPEIKKCVPYADASCNNGQTTTPTTTTTTPTTSRTTTSAPGEFTCPAPDGFFPIPGTCDSEYYICVGGNPTLTNCPGDTIFDPETLKCVAPGDASCFQTFTCPTPEGFYPIPGTCSSDFYVCVSGSPYVSTCPNGNIFDPATLICTPPDEASCSVVFTCPSSEGYFTVTGACNKNYYSCIAFHPYSMTCPGATIFSPTLLSCIMEENDLC</sequence>
<reference evidence="9 10" key="1">
    <citation type="journal article" date="2023" name="Nucleic Acids Res.">
        <title>The hologenome of Daphnia magna reveals possible DNA methylation and microbiome-mediated evolution of the host genome.</title>
        <authorList>
            <person name="Chaturvedi A."/>
            <person name="Li X."/>
            <person name="Dhandapani V."/>
            <person name="Marshall H."/>
            <person name="Kissane S."/>
            <person name="Cuenca-Cambronero M."/>
            <person name="Asole G."/>
            <person name="Calvet F."/>
            <person name="Ruiz-Romero M."/>
            <person name="Marangio P."/>
            <person name="Guigo R."/>
            <person name="Rago D."/>
            <person name="Mirbahai L."/>
            <person name="Eastwood N."/>
            <person name="Colbourne J.K."/>
            <person name="Zhou J."/>
            <person name="Mallon E."/>
            <person name="Orsini L."/>
        </authorList>
    </citation>
    <scope>NUCLEOTIDE SEQUENCE [LARGE SCALE GENOMIC DNA]</scope>
    <source>
        <strain evidence="9">LRV0_1</strain>
    </source>
</reference>
<evidence type="ECO:0000256" key="7">
    <source>
        <dbReference type="SAM" id="SignalP"/>
    </source>
</evidence>
<dbReference type="Pfam" id="PF01607">
    <property type="entry name" value="CBM_14"/>
    <property type="match status" value="4"/>
</dbReference>
<dbReference type="SUPFAM" id="SSF57625">
    <property type="entry name" value="Invertebrate chitin-binding proteins"/>
    <property type="match status" value="4"/>
</dbReference>
<comment type="caution">
    <text evidence="9">The sequence shown here is derived from an EMBL/GenBank/DDBJ whole genome shotgun (WGS) entry which is preliminary data.</text>
</comment>
<dbReference type="EMBL" id="JAOYFB010000036">
    <property type="protein sequence ID" value="KAK4019903.1"/>
    <property type="molecule type" value="Genomic_DNA"/>
</dbReference>